<accession>A0ABR0ASS1</accession>
<evidence type="ECO:0000313" key="2">
    <source>
        <dbReference type="Proteomes" id="UP001234178"/>
    </source>
</evidence>
<organism evidence="1 2">
    <name type="scientific">Daphnia magna</name>
    <dbReference type="NCBI Taxonomy" id="35525"/>
    <lineage>
        <taxon>Eukaryota</taxon>
        <taxon>Metazoa</taxon>
        <taxon>Ecdysozoa</taxon>
        <taxon>Arthropoda</taxon>
        <taxon>Crustacea</taxon>
        <taxon>Branchiopoda</taxon>
        <taxon>Diplostraca</taxon>
        <taxon>Cladocera</taxon>
        <taxon>Anomopoda</taxon>
        <taxon>Daphniidae</taxon>
        <taxon>Daphnia</taxon>
    </lineage>
</organism>
<dbReference type="EMBL" id="JAOYFB010000038">
    <property type="protein sequence ID" value="KAK4028164.1"/>
    <property type="molecule type" value="Genomic_DNA"/>
</dbReference>
<evidence type="ECO:0000313" key="1">
    <source>
        <dbReference type="EMBL" id="KAK4028164.1"/>
    </source>
</evidence>
<protein>
    <submittedName>
        <fullName evidence="1">Uncharacterized protein</fullName>
    </submittedName>
</protein>
<name>A0ABR0ASS1_9CRUS</name>
<dbReference type="Proteomes" id="UP001234178">
    <property type="component" value="Unassembled WGS sequence"/>
</dbReference>
<comment type="caution">
    <text evidence="1">The sequence shown here is derived from an EMBL/GenBank/DDBJ whole genome shotgun (WGS) entry which is preliminary data.</text>
</comment>
<keyword evidence="2" id="KW-1185">Reference proteome</keyword>
<reference evidence="1 2" key="1">
    <citation type="journal article" date="2023" name="Nucleic Acids Res.">
        <title>The hologenome of Daphnia magna reveals possible DNA methylation and microbiome-mediated evolution of the host genome.</title>
        <authorList>
            <person name="Chaturvedi A."/>
            <person name="Li X."/>
            <person name="Dhandapani V."/>
            <person name="Marshall H."/>
            <person name="Kissane S."/>
            <person name="Cuenca-Cambronero M."/>
            <person name="Asole G."/>
            <person name="Calvet F."/>
            <person name="Ruiz-Romero M."/>
            <person name="Marangio P."/>
            <person name="Guigo R."/>
            <person name="Rago D."/>
            <person name="Mirbahai L."/>
            <person name="Eastwood N."/>
            <person name="Colbourne J.K."/>
            <person name="Zhou J."/>
            <person name="Mallon E."/>
            <person name="Orsini L."/>
        </authorList>
    </citation>
    <scope>NUCLEOTIDE SEQUENCE [LARGE SCALE GENOMIC DNA]</scope>
    <source>
        <strain evidence="1">LRV0_1</strain>
    </source>
</reference>
<sequence>MASVEIKAEKFCTTTKYKYNIESRNLLQTPKKIMFVQRSLTKRYPNGYQSRVANLAIAFSVGASVSF</sequence>
<gene>
    <name evidence="1" type="ORF">OUZ56_017424</name>
</gene>
<proteinExistence type="predicted"/>